<keyword evidence="1" id="KW-0472">Membrane</keyword>
<organism evidence="2 3">
    <name type="scientific">Crocosphaera subtropica (strain ATCC 51142 / BH68)</name>
    <name type="common">Cyanothece sp. (strain ATCC 51142)</name>
    <dbReference type="NCBI Taxonomy" id="43989"/>
    <lineage>
        <taxon>Bacteria</taxon>
        <taxon>Bacillati</taxon>
        <taxon>Cyanobacteriota</taxon>
        <taxon>Cyanophyceae</taxon>
        <taxon>Oscillatoriophycideae</taxon>
        <taxon>Chroococcales</taxon>
        <taxon>Aphanothecaceae</taxon>
        <taxon>Crocosphaera</taxon>
        <taxon>Crocosphaera subtropica</taxon>
    </lineage>
</organism>
<keyword evidence="3" id="KW-1185">Reference proteome</keyword>
<evidence type="ECO:0000313" key="3">
    <source>
        <dbReference type="Proteomes" id="UP000001203"/>
    </source>
</evidence>
<dbReference type="InterPro" id="IPR008164">
    <property type="entry name" value="XGLTT_rpt"/>
</dbReference>
<dbReference type="EMBL" id="CP000806">
    <property type="protein sequence ID" value="ACB51002.1"/>
    <property type="molecule type" value="Genomic_DNA"/>
</dbReference>
<name>B1WY15_CROS5</name>
<feature type="transmembrane region" description="Helical" evidence="1">
    <location>
        <begin position="127"/>
        <end position="148"/>
    </location>
</feature>
<dbReference type="Proteomes" id="UP000001203">
    <property type="component" value="Chromosome circular"/>
</dbReference>
<protein>
    <submittedName>
        <fullName evidence="2">Uncharacterized protein</fullName>
    </submittedName>
</protein>
<keyword evidence="1" id="KW-0812">Transmembrane</keyword>
<feature type="transmembrane region" description="Helical" evidence="1">
    <location>
        <begin position="93"/>
        <end position="121"/>
    </location>
</feature>
<gene>
    <name evidence="2" type="ordered locus">cce_1652</name>
</gene>
<dbReference type="HOGENOM" id="CLU_1522718_0_0_3"/>
<feature type="transmembrane region" description="Helical" evidence="1">
    <location>
        <begin position="50"/>
        <end position="72"/>
    </location>
</feature>
<reference evidence="2 3" key="1">
    <citation type="journal article" date="2008" name="Proc. Natl. Acad. Sci. U.S.A.">
        <title>The genome of Cyanothece 51142, a unicellular diazotrophic cyanobacterium important in the marine nitrogen cycle.</title>
        <authorList>
            <person name="Welsh E.A."/>
            <person name="Liberton M."/>
            <person name="Stoeckel J."/>
            <person name="Loh T."/>
            <person name="Elvitigala T."/>
            <person name="Wang C."/>
            <person name="Wollam A."/>
            <person name="Fulton R.S."/>
            <person name="Clifton S.W."/>
            <person name="Jacobs J.M."/>
            <person name="Aurora R."/>
            <person name="Ghosh B.K."/>
            <person name="Sherman L.A."/>
            <person name="Smith R.D."/>
            <person name="Wilson R.K."/>
            <person name="Pakrasi H.B."/>
        </authorList>
    </citation>
    <scope>NUCLEOTIDE SEQUENCE [LARGE SCALE GENOMIC DNA]</scope>
    <source>
        <strain evidence="3">ATCC 51142 / BH68</strain>
    </source>
</reference>
<evidence type="ECO:0000256" key="1">
    <source>
        <dbReference type="SAM" id="Phobius"/>
    </source>
</evidence>
<sequence>MLSPQLKTMNTQRIQQVQETDTINQMPLKEQQIPKFLLINDRQLITNNSLIITSLSLILILILGTVISSVDIHHLSHLFSRSLTHSHHHNHIGLPFFSIGVVPMGIISVGIVPMGIISIGIVPMGLISFGTVAMGLLSLGLVSMGVICSGHEAMGLIKYKNSFLRKIQQLGKNKIS</sequence>
<dbReference type="KEGG" id="cyt:cce_1652"/>
<proteinExistence type="predicted"/>
<dbReference type="AlphaFoldDB" id="B1WY15"/>
<keyword evidence="1" id="KW-1133">Transmembrane helix</keyword>
<evidence type="ECO:0000313" key="2">
    <source>
        <dbReference type="EMBL" id="ACB51002.1"/>
    </source>
</evidence>
<accession>B1WY15</accession>
<dbReference type="Pfam" id="PF01744">
    <property type="entry name" value="GLTT"/>
    <property type="match status" value="2"/>
</dbReference>